<dbReference type="InterPro" id="IPR011055">
    <property type="entry name" value="Dup_hybrid_motif"/>
</dbReference>
<dbReference type="AlphaFoldDB" id="A0A6L8M1N1"/>
<dbReference type="CDD" id="cd12797">
    <property type="entry name" value="M23_peptidase"/>
    <property type="match status" value="1"/>
</dbReference>
<dbReference type="Pfam" id="PF01476">
    <property type="entry name" value="LysM"/>
    <property type="match status" value="1"/>
</dbReference>
<accession>A0A6L8M1N1</accession>
<reference evidence="3 4" key="1">
    <citation type="submission" date="2020-01" db="EMBL/GenBank/DDBJ databases">
        <title>Draft Genome Sequence of Vibrio sp. strain OCN044, Isolated from a Healthy Coral at Palmyra Atoll.</title>
        <authorList>
            <person name="Videau P."/>
            <person name="Loughran R."/>
            <person name="Esquivel A."/>
            <person name="Deadmond M."/>
            <person name="Paddock B.E."/>
            <person name="Saw J.H."/>
            <person name="Ushijima B."/>
        </authorList>
    </citation>
    <scope>NUCLEOTIDE SEQUENCE [LARGE SCALE GENOMIC DNA]</scope>
    <source>
        <strain evidence="3 4">OCN044</strain>
    </source>
</reference>
<evidence type="ECO:0000259" key="2">
    <source>
        <dbReference type="PROSITE" id="PS51782"/>
    </source>
</evidence>
<organism evidence="3 4">
    <name type="scientific">Vibrio tetraodonis subsp. pristinus</name>
    <dbReference type="NCBI Taxonomy" id="2695891"/>
    <lineage>
        <taxon>Bacteria</taxon>
        <taxon>Pseudomonadati</taxon>
        <taxon>Pseudomonadota</taxon>
        <taxon>Gammaproteobacteria</taxon>
        <taxon>Vibrionales</taxon>
        <taxon>Vibrionaceae</taxon>
        <taxon>Vibrio</taxon>
    </lineage>
</organism>
<dbReference type="GO" id="GO:0009279">
    <property type="term" value="C:cell outer membrane"/>
    <property type="evidence" value="ECO:0007669"/>
    <property type="project" value="TreeGrafter"/>
</dbReference>
<comment type="similarity">
    <text evidence="1">Belongs to the E.coli NlpD/Haemophilus LppB family.</text>
</comment>
<dbReference type="PANTHER" id="PTHR21666:SF263">
    <property type="entry name" value="MUREIN HYDROLASE ACTIVATOR NLPD"/>
    <property type="match status" value="1"/>
</dbReference>
<dbReference type="CDD" id="cd00118">
    <property type="entry name" value="LysM"/>
    <property type="match status" value="1"/>
</dbReference>
<dbReference type="EMBL" id="WWEU01000003">
    <property type="protein sequence ID" value="MYM59432.1"/>
    <property type="molecule type" value="Genomic_DNA"/>
</dbReference>
<gene>
    <name evidence="3" type="ORF">GTG28_09380</name>
</gene>
<dbReference type="GO" id="GO:0032153">
    <property type="term" value="C:cell division site"/>
    <property type="evidence" value="ECO:0007669"/>
    <property type="project" value="TreeGrafter"/>
</dbReference>
<dbReference type="GO" id="GO:0004222">
    <property type="term" value="F:metalloendopeptidase activity"/>
    <property type="evidence" value="ECO:0007669"/>
    <property type="project" value="TreeGrafter"/>
</dbReference>
<evidence type="ECO:0000313" key="3">
    <source>
        <dbReference type="EMBL" id="MYM59432.1"/>
    </source>
</evidence>
<keyword evidence="4" id="KW-1185">Reference proteome</keyword>
<dbReference type="PROSITE" id="PS51257">
    <property type="entry name" value="PROKAR_LIPOPROTEIN"/>
    <property type="match status" value="1"/>
</dbReference>
<dbReference type="Gene3D" id="2.70.70.10">
    <property type="entry name" value="Glucose Permease (Domain IIA)"/>
    <property type="match status" value="1"/>
</dbReference>
<comment type="caution">
    <text evidence="3">The sequence shown here is derived from an EMBL/GenBank/DDBJ whole genome shotgun (WGS) entry which is preliminary data.</text>
</comment>
<dbReference type="RefSeq" id="WP_160929193.1">
    <property type="nucleotide sequence ID" value="NZ_WWEU01000003.1"/>
</dbReference>
<dbReference type="PANTHER" id="PTHR21666">
    <property type="entry name" value="PEPTIDASE-RELATED"/>
    <property type="match status" value="1"/>
</dbReference>
<evidence type="ECO:0000256" key="1">
    <source>
        <dbReference type="ARBA" id="ARBA00038420"/>
    </source>
</evidence>
<dbReference type="PROSITE" id="PS51782">
    <property type="entry name" value="LYSM"/>
    <property type="match status" value="1"/>
</dbReference>
<name>A0A6L8M1N1_9VIBR</name>
<dbReference type="SUPFAM" id="SSF51261">
    <property type="entry name" value="Duplicated hybrid motif"/>
    <property type="match status" value="1"/>
</dbReference>
<dbReference type="InterPro" id="IPR016047">
    <property type="entry name" value="M23ase_b-sheet_dom"/>
</dbReference>
<protein>
    <submittedName>
        <fullName evidence="3">Peptidoglycan DD-metalloendopeptidase family protein</fullName>
    </submittedName>
</protein>
<dbReference type="Pfam" id="PF01551">
    <property type="entry name" value="Peptidase_M23"/>
    <property type="match status" value="1"/>
</dbReference>
<proteinExistence type="inferred from homology"/>
<dbReference type="InterPro" id="IPR036779">
    <property type="entry name" value="LysM_dom_sf"/>
</dbReference>
<dbReference type="Gene3D" id="3.10.350.10">
    <property type="entry name" value="LysM domain"/>
    <property type="match status" value="1"/>
</dbReference>
<dbReference type="Proteomes" id="UP000478571">
    <property type="component" value="Unassembled WGS sequence"/>
</dbReference>
<feature type="domain" description="LysM" evidence="2">
    <location>
        <begin position="48"/>
        <end position="92"/>
    </location>
</feature>
<evidence type="ECO:0000313" key="4">
    <source>
        <dbReference type="Proteomes" id="UP000478571"/>
    </source>
</evidence>
<dbReference type="InterPro" id="IPR050570">
    <property type="entry name" value="Cell_wall_metabolism_enzyme"/>
</dbReference>
<dbReference type="InterPro" id="IPR018392">
    <property type="entry name" value="LysM"/>
</dbReference>
<dbReference type="SMART" id="SM00257">
    <property type="entry name" value="LysM"/>
    <property type="match status" value="1"/>
</dbReference>
<sequence length="305" mass="33068">MIRKTESILFVIPFVSAMLIGCSAHFPAPVSGLNKDYTNISRGSYRGSYYQVEKGDTLYFIAYVTDKDVNDIIRYNDLKKPYTIYPGQKLKLWQPVYKAPAYGGAGAVGGSVPVTLASTSAINTKSSKDSNQAVSSNKAKIDPISPTKATVNKVDQSSAKEYVGAKSKTNVNKPVSYANPNSEKISKWLWPAKGRVIKNFSAGDQGNKGIDIAGQRGQPISSTANGTVVYSGNALKGYGNLVIIKHNDNYLSAYAHNERLLVHEGQSVTAGQKIATMGSSGTNSVRLHFEIRYQGKSVNPKRYLP</sequence>